<keyword evidence="3" id="KW-1185">Reference proteome</keyword>
<protein>
    <recommendedName>
        <fullName evidence="4">Helix-turn-helix domain-containing protein</fullName>
    </recommendedName>
</protein>
<evidence type="ECO:0000256" key="1">
    <source>
        <dbReference type="SAM" id="MobiDB-lite"/>
    </source>
</evidence>
<dbReference type="Pfam" id="PF13730">
    <property type="entry name" value="HTH_36"/>
    <property type="match status" value="1"/>
</dbReference>
<comment type="caution">
    <text evidence="2">The sequence shown here is derived from an EMBL/GenBank/DDBJ whole genome shotgun (WGS) entry which is preliminary data.</text>
</comment>
<dbReference type="Proteomes" id="UP001501706">
    <property type="component" value="Unassembled WGS sequence"/>
</dbReference>
<proteinExistence type="predicted"/>
<gene>
    <name evidence="2" type="ORF">GCM10009097_06830</name>
</gene>
<dbReference type="EMBL" id="BAAAEN010000002">
    <property type="protein sequence ID" value="GAA0493606.1"/>
    <property type="molecule type" value="Genomic_DNA"/>
</dbReference>
<organism evidence="2 3">
    <name type="scientific">Pigmentiphaga daeguensis</name>
    <dbReference type="NCBI Taxonomy" id="414049"/>
    <lineage>
        <taxon>Bacteria</taxon>
        <taxon>Pseudomonadati</taxon>
        <taxon>Pseudomonadota</taxon>
        <taxon>Betaproteobacteria</taxon>
        <taxon>Burkholderiales</taxon>
        <taxon>Alcaligenaceae</taxon>
        <taxon>Pigmentiphaga</taxon>
    </lineage>
</organism>
<accession>A0ABN1BAS6</accession>
<evidence type="ECO:0000313" key="2">
    <source>
        <dbReference type="EMBL" id="GAA0493606.1"/>
    </source>
</evidence>
<reference evidence="2 3" key="1">
    <citation type="journal article" date="2019" name="Int. J. Syst. Evol. Microbiol.">
        <title>The Global Catalogue of Microorganisms (GCM) 10K type strain sequencing project: providing services to taxonomists for standard genome sequencing and annotation.</title>
        <authorList>
            <consortium name="The Broad Institute Genomics Platform"/>
            <consortium name="The Broad Institute Genome Sequencing Center for Infectious Disease"/>
            <person name="Wu L."/>
            <person name="Ma J."/>
        </authorList>
    </citation>
    <scope>NUCLEOTIDE SEQUENCE [LARGE SCALE GENOMIC DNA]</scope>
    <source>
        <strain evidence="2 3">JCM 14330</strain>
    </source>
</reference>
<dbReference type="InterPro" id="IPR036390">
    <property type="entry name" value="WH_DNA-bd_sf"/>
</dbReference>
<sequence>MSTVVMSAVWPLQGMTPAQKAVLVSLADQANDEGVCWPSVASIAMRTCLSERAVQTAIKWLVQARVVALRQREGRSTIYQVTPAAYAPPQEMHPRKSRTPAANAPTPADAAPPPPQQVHPTPADAAPRTVKEPSFEPSGNRKGAAPRPAAGAASDLPAGKSVEELNKDELWAAGKSLLLQSGIPKAQCGSFVGKLVKDFGADVVIGAVRAAVVARPADAATYLVGACQTAAGQRPKALGKQSALEQHNFDVARRLAAQEA</sequence>
<evidence type="ECO:0008006" key="4">
    <source>
        <dbReference type="Google" id="ProtNLM"/>
    </source>
</evidence>
<name>A0ABN1BAS6_9BURK</name>
<dbReference type="InterPro" id="IPR036388">
    <property type="entry name" value="WH-like_DNA-bd_sf"/>
</dbReference>
<dbReference type="SUPFAM" id="SSF46785">
    <property type="entry name" value="Winged helix' DNA-binding domain"/>
    <property type="match status" value="1"/>
</dbReference>
<feature type="region of interest" description="Disordered" evidence="1">
    <location>
        <begin position="82"/>
        <end position="159"/>
    </location>
</feature>
<feature type="compositionally biased region" description="Low complexity" evidence="1">
    <location>
        <begin position="143"/>
        <end position="153"/>
    </location>
</feature>
<feature type="compositionally biased region" description="Low complexity" evidence="1">
    <location>
        <begin position="99"/>
        <end position="109"/>
    </location>
</feature>
<evidence type="ECO:0000313" key="3">
    <source>
        <dbReference type="Proteomes" id="UP001501706"/>
    </source>
</evidence>
<dbReference type="Gene3D" id="1.10.10.10">
    <property type="entry name" value="Winged helix-like DNA-binding domain superfamily/Winged helix DNA-binding domain"/>
    <property type="match status" value="1"/>
</dbReference>